<dbReference type="EMBL" id="BNJQ01000006">
    <property type="protein sequence ID" value="GHP04036.1"/>
    <property type="molecule type" value="Genomic_DNA"/>
</dbReference>
<dbReference type="InterPro" id="IPR012677">
    <property type="entry name" value="Nucleotide-bd_a/b_plait_sf"/>
</dbReference>
<dbReference type="InterPro" id="IPR035979">
    <property type="entry name" value="RBD_domain_sf"/>
</dbReference>
<dbReference type="AlphaFoldDB" id="A0A830H9P1"/>
<gene>
    <name evidence="4" type="ORF">PPROV_000279000</name>
</gene>
<evidence type="ECO:0000313" key="5">
    <source>
        <dbReference type="Proteomes" id="UP000660262"/>
    </source>
</evidence>
<dbReference type="Gene3D" id="3.30.70.330">
    <property type="match status" value="1"/>
</dbReference>
<keyword evidence="1" id="KW-0694">RNA-binding</keyword>
<keyword evidence="5" id="KW-1185">Reference proteome</keyword>
<evidence type="ECO:0000313" key="4">
    <source>
        <dbReference type="EMBL" id="GHP04036.1"/>
    </source>
</evidence>
<evidence type="ECO:0000259" key="3">
    <source>
        <dbReference type="PROSITE" id="PS50102"/>
    </source>
</evidence>
<dbReference type="Proteomes" id="UP000660262">
    <property type="component" value="Unassembled WGS sequence"/>
</dbReference>
<dbReference type="InterPro" id="IPR000504">
    <property type="entry name" value="RRM_dom"/>
</dbReference>
<feature type="compositionally biased region" description="Low complexity" evidence="2">
    <location>
        <begin position="77"/>
        <end position="132"/>
    </location>
</feature>
<feature type="region of interest" description="Disordered" evidence="2">
    <location>
        <begin position="56"/>
        <end position="217"/>
    </location>
</feature>
<dbReference type="Pfam" id="PF00076">
    <property type="entry name" value="RRM_1"/>
    <property type="match status" value="1"/>
</dbReference>
<feature type="region of interest" description="Disordered" evidence="2">
    <location>
        <begin position="385"/>
        <end position="406"/>
    </location>
</feature>
<sequence>MESLSASAPSFVPVVTSPPPALGDGASGGGDGASLGGSSVGDASGLGFQRLALGLVAPSPSPMPASAAGGGGGSIMGGSAPSAPSSSLVYGKDQQQQQQQQQQTQRPSSSSSSLPGNSSPDNNNNLQLLPDDPFAPSSQLPDDPFAATPDDLFGDGNNSGDIGHTHMGGFLNPAPAYDQYNTGPTEYSEHHPYSSEHHHNPYLHDDDSDTDSEEEAAQYALPPCPDTYWAVWVGSLPPRTQPKHLFEAFSRYGAIINCVVKSQQSEAGVYSDLGFVNFWFEHEASYAASEMDGQWLSDDVDASQPVRTRPPQEKATPPALRPLWYEMCQREAAIESGLSQATEGVSAATEDGMPLLSADYYAAISNNAQLLGPNSWAAKAAQAAAFQPPSAAPPPPMPRDDEYGPDYLDDHGYFQAAINLTQHAPGYYCSSLRNPSETFSLCKQLFERKGPPPPSMRGMTFDEQVLSVVQTGVTTDKRTPFISLRGIPLQYARDALRVGFEDVMSSRSGNLHVVVVCGVGGVDDRTEKHKHASHTRKYSLQDYVGGELLRDDVLLDRCKICPPHVPLYTAGEDGERRYYGSFLVTCQS</sequence>
<feature type="domain" description="RRM" evidence="3">
    <location>
        <begin position="229"/>
        <end position="313"/>
    </location>
</feature>
<accession>A0A830H9P1</accession>
<comment type="caution">
    <text evidence="4">The sequence shown here is derived from an EMBL/GenBank/DDBJ whole genome shotgun (WGS) entry which is preliminary data.</text>
</comment>
<feature type="compositionally biased region" description="Basic and acidic residues" evidence="2">
    <location>
        <begin position="187"/>
        <end position="205"/>
    </location>
</feature>
<dbReference type="SUPFAM" id="SSF54928">
    <property type="entry name" value="RNA-binding domain, RBD"/>
    <property type="match status" value="1"/>
</dbReference>
<evidence type="ECO:0000256" key="1">
    <source>
        <dbReference type="PROSITE-ProRule" id="PRU00176"/>
    </source>
</evidence>
<reference evidence="4" key="1">
    <citation type="submission" date="2020-10" db="EMBL/GenBank/DDBJ databases">
        <title>Unveiling of a novel bifunctional photoreceptor, Dualchrome1, isolated from a cosmopolitan green alga.</title>
        <authorList>
            <person name="Suzuki S."/>
            <person name="Kawachi M."/>
        </authorList>
    </citation>
    <scope>NUCLEOTIDE SEQUENCE</scope>
    <source>
        <strain evidence="4">NIES 2893</strain>
    </source>
</reference>
<proteinExistence type="predicted"/>
<protein>
    <recommendedName>
        <fullName evidence="3">RRM domain-containing protein</fullName>
    </recommendedName>
</protein>
<dbReference type="GO" id="GO:0003723">
    <property type="term" value="F:RNA binding"/>
    <property type="evidence" value="ECO:0007669"/>
    <property type="project" value="UniProtKB-UniRule"/>
</dbReference>
<feature type="compositionally biased region" description="Acidic residues" evidence="2">
    <location>
        <begin position="206"/>
        <end position="216"/>
    </location>
</feature>
<feature type="region of interest" description="Disordered" evidence="2">
    <location>
        <begin position="1"/>
        <end position="43"/>
    </location>
</feature>
<name>A0A830H9P1_9CHLO</name>
<organism evidence="4 5">
    <name type="scientific">Pycnococcus provasolii</name>
    <dbReference type="NCBI Taxonomy" id="41880"/>
    <lineage>
        <taxon>Eukaryota</taxon>
        <taxon>Viridiplantae</taxon>
        <taxon>Chlorophyta</taxon>
        <taxon>Pseudoscourfieldiophyceae</taxon>
        <taxon>Pseudoscourfieldiales</taxon>
        <taxon>Pycnococcaceae</taxon>
        <taxon>Pycnococcus</taxon>
    </lineage>
</organism>
<evidence type="ECO:0000256" key="2">
    <source>
        <dbReference type="SAM" id="MobiDB-lite"/>
    </source>
</evidence>
<feature type="compositionally biased region" description="Low complexity" evidence="2">
    <location>
        <begin position="1"/>
        <end position="15"/>
    </location>
</feature>
<feature type="compositionally biased region" description="Gly residues" evidence="2">
    <location>
        <begin position="25"/>
        <end position="39"/>
    </location>
</feature>
<dbReference type="PROSITE" id="PS50102">
    <property type="entry name" value="RRM"/>
    <property type="match status" value="1"/>
</dbReference>